<protein>
    <submittedName>
        <fullName evidence="1">Uncharacterized protein</fullName>
    </submittedName>
</protein>
<sequence>MTPKERDEMEEHLARAMKLVGEIEGVDEAIRAEAGLQRAHATIAGAPDGLYQYCDEYDVDDD</sequence>
<organism evidence="1 2">
    <name type="scientific">Halorubrum virus CGphi46</name>
    <dbReference type="NCBI Taxonomy" id="754066"/>
    <lineage>
        <taxon>Viruses</taxon>
        <taxon>Duplodnaviria</taxon>
        <taxon>Heunggongvirae</taxon>
        <taxon>Uroviricota</taxon>
        <taxon>Caudoviricetes</taxon>
        <taxon>Kirjokansivirales</taxon>
        <taxon>Graaviviridae</taxon>
        <taxon>Seejivirus</taxon>
        <taxon>Seejivirus salhabitans</taxon>
    </lineage>
</organism>
<dbReference type="Proteomes" id="UP000202528">
    <property type="component" value="Segment"/>
</dbReference>
<dbReference type="RefSeq" id="YP_008126553.1">
    <property type="nucleotide sequence ID" value="NC_021537.1"/>
</dbReference>
<gene>
    <name evidence="1" type="ORF">HALG_00018</name>
</gene>
<accession>R9TMK6</accession>
<name>R9TMK6_9CAUD</name>
<evidence type="ECO:0000313" key="1">
    <source>
        <dbReference type="EMBL" id="AGN33806.1"/>
    </source>
</evidence>
<proteinExistence type="predicted"/>
<dbReference type="EMBL" id="HQ332141">
    <property type="protein sequence ID" value="AGN33806.1"/>
    <property type="molecule type" value="Genomic_DNA"/>
</dbReference>
<dbReference type="GeneID" id="16045724"/>
<dbReference type="KEGG" id="vg:16045724"/>
<evidence type="ECO:0000313" key="2">
    <source>
        <dbReference type="Proteomes" id="UP000202528"/>
    </source>
</evidence>
<keyword evidence="2" id="KW-1185">Reference proteome</keyword>
<reference evidence="1 2" key="1">
    <citation type="submission" date="2010-09" db="EMBL/GenBank/DDBJ databases">
        <title>The Genome Sequence of Halorubrum phage CGphi46.</title>
        <authorList>
            <consortium name="The Broad Institute Genome Sequencing Platform"/>
            <person name="Henn M.R."/>
            <person name="Dillon J."/>
            <person name="Levin J."/>
            <person name="Malboeuf C."/>
            <person name="Casali M."/>
            <person name="Russ C."/>
            <person name="Lennon N."/>
            <person name="Chapman S.B."/>
            <person name="Erlich R."/>
            <person name="Young S.K."/>
            <person name="Yandava C."/>
            <person name="Zeng Q."/>
            <person name="Fitzgerald M.F."/>
            <person name="Alvarado L."/>
            <person name="Anderson S."/>
            <person name="Berlin A."/>
            <person name="Chen Z."/>
            <person name="Freedman E."/>
            <person name="Gellesch M."/>
            <person name="Goldberg J."/>
            <person name="Green L."/>
            <person name="Griggs A."/>
            <person name="Gujja S."/>
            <person name="Heilman E."/>
            <person name="Heiman D."/>
            <person name="Hollinger A."/>
            <person name="Howarth C."/>
            <person name="Larson L."/>
            <person name="Mehta T."/>
            <person name="Neiman D."/>
            <person name="Pearson M."/>
            <person name="Roberts A."/>
            <person name="Ryan E."/>
            <person name="Saif S."/>
            <person name="Shea T."/>
            <person name="Shenoy N."/>
            <person name="Sisk P."/>
            <person name="Stolte C."/>
            <person name="Sykes S."/>
            <person name="White J."/>
            <person name="Haas B."/>
            <person name="Nusbaum C."/>
            <person name="Birren B."/>
        </authorList>
    </citation>
    <scope>NUCLEOTIDE SEQUENCE [LARGE SCALE GENOMIC DNA]</scope>
    <source>
        <strain evidence="1 2">CGphi46</strain>
    </source>
</reference>